<evidence type="ECO:0000313" key="1">
    <source>
        <dbReference type="EMBL" id="MBB5057443.1"/>
    </source>
</evidence>
<accession>A0A7W7ZCR2</accession>
<dbReference type="EMBL" id="JACHIP010000003">
    <property type="protein sequence ID" value="MBB5057443.1"/>
    <property type="molecule type" value="Genomic_DNA"/>
</dbReference>
<gene>
    <name evidence="1" type="ORF">HDF16_002149</name>
</gene>
<protein>
    <submittedName>
        <fullName evidence="1">Uncharacterized protein</fullName>
    </submittedName>
</protein>
<dbReference type="AlphaFoldDB" id="A0A7W7ZCR2"/>
<organism evidence="1 2">
    <name type="scientific">Granulicella aggregans</name>
    <dbReference type="NCBI Taxonomy" id="474949"/>
    <lineage>
        <taxon>Bacteria</taxon>
        <taxon>Pseudomonadati</taxon>
        <taxon>Acidobacteriota</taxon>
        <taxon>Terriglobia</taxon>
        <taxon>Terriglobales</taxon>
        <taxon>Acidobacteriaceae</taxon>
        <taxon>Granulicella</taxon>
    </lineage>
</organism>
<keyword evidence="2" id="KW-1185">Reference proteome</keyword>
<sequence length="342" mass="39036">MDISLSERATAFDLLRKNSTLETVSKYLENRGLPSSAPSWPILFERMATLLSDKRLSREDLLRMLREAEEFGRQHVFLYSSSRNYATSLMNEATLQANLAKLDLSEIFTKPRIVGVAKGLQLVEARIDTPKKGGMRALVVKAVDVHSYRERESKVIEGDREIETYLWRHDRVVDIMSVREDGVLELRLQARRNTVNYEELAENLFTKSTGIIERMRFPRMSLAKARLTLIQKRTQMGHIVRFADNQLRDKDGNVISMASGSKQQELYSKGSASDKAVDGFLSVGTPMCDEIDCFWLMRKGSPEPSTELHTLIAGSNNEFALMRQCSRKDYEYALAQILNLTR</sequence>
<proteinExistence type="predicted"/>
<comment type="caution">
    <text evidence="1">The sequence shown here is derived from an EMBL/GenBank/DDBJ whole genome shotgun (WGS) entry which is preliminary data.</text>
</comment>
<reference evidence="1 2" key="1">
    <citation type="submission" date="2020-08" db="EMBL/GenBank/DDBJ databases">
        <title>Genomic Encyclopedia of Type Strains, Phase IV (KMG-V): Genome sequencing to study the core and pangenomes of soil and plant-associated prokaryotes.</title>
        <authorList>
            <person name="Whitman W."/>
        </authorList>
    </citation>
    <scope>NUCLEOTIDE SEQUENCE [LARGE SCALE GENOMIC DNA]</scope>
    <source>
        <strain evidence="1 2">M8UP14</strain>
    </source>
</reference>
<dbReference type="RefSeq" id="WP_184216377.1">
    <property type="nucleotide sequence ID" value="NZ_JACHIP010000003.1"/>
</dbReference>
<evidence type="ECO:0000313" key="2">
    <source>
        <dbReference type="Proteomes" id="UP000540989"/>
    </source>
</evidence>
<name>A0A7W7ZCR2_9BACT</name>
<dbReference type="Proteomes" id="UP000540989">
    <property type="component" value="Unassembled WGS sequence"/>
</dbReference>